<feature type="compositionally biased region" description="Polar residues" evidence="6">
    <location>
        <begin position="700"/>
        <end position="712"/>
    </location>
</feature>
<dbReference type="GeneID" id="115052176"/>
<dbReference type="Ensembl" id="ENSENLT00000015159.1">
    <property type="protein sequence ID" value="ENSENLP00000014571.1"/>
    <property type="gene ID" value="ENSENLG00000006398.1"/>
</dbReference>
<dbReference type="CTD" id="55206"/>
<keyword evidence="3" id="KW-0175">Coiled coil</keyword>
<evidence type="ECO:0000259" key="9">
    <source>
        <dbReference type="Pfam" id="PF25373"/>
    </source>
</evidence>
<feature type="domain" description="Strawberry notch helicase C" evidence="7">
    <location>
        <begin position="882"/>
        <end position="1158"/>
    </location>
</feature>
<organism evidence="10 11">
    <name type="scientific">Echeneis naucrates</name>
    <name type="common">Live sharksucker</name>
    <dbReference type="NCBI Taxonomy" id="173247"/>
    <lineage>
        <taxon>Eukaryota</taxon>
        <taxon>Metazoa</taxon>
        <taxon>Chordata</taxon>
        <taxon>Craniata</taxon>
        <taxon>Vertebrata</taxon>
        <taxon>Euteleostomi</taxon>
        <taxon>Actinopterygii</taxon>
        <taxon>Neopterygii</taxon>
        <taxon>Teleostei</taxon>
        <taxon>Neoteleostei</taxon>
        <taxon>Acanthomorphata</taxon>
        <taxon>Carangaria</taxon>
        <taxon>Carangiformes</taxon>
        <taxon>Echeneidae</taxon>
        <taxon>Echeneis</taxon>
    </lineage>
</organism>
<dbReference type="InterPro" id="IPR027417">
    <property type="entry name" value="P-loop_NTPase"/>
</dbReference>
<feature type="compositionally biased region" description="Basic residues" evidence="6">
    <location>
        <begin position="726"/>
        <end position="735"/>
    </location>
</feature>
<dbReference type="Pfam" id="PF13871">
    <property type="entry name" value="Helicase_C_4"/>
    <property type="match status" value="1"/>
</dbReference>
<feature type="domain" description="Strawberry notch AAA" evidence="8">
    <location>
        <begin position="266"/>
        <end position="571"/>
    </location>
</feature>
<feature type="region of interest" description="Disordered" evidence="6">
    <location>
        <begin position="125"/>
        <end position="147"/>
    </location>
</feature>
<feature type="region of interest" description="Disordered" evidence="6">
    <location>
        <begin position="699"/>
        <end position="852"/>
    </location>
</feature>
<comment type="subcellular location">
    <subcellularLocation>
        <location evidence="1">Nucleus</location>
    </subcellularLocation>
</comment>
<feature type="domain" description="SBNO alpha/beta" evidence="9">
    <location>
        <begin position="1196"/>
        <end position="1308"/>
    </location>
</feature>
<evidence type="ECO:0000313" key="10">
    <source>
        <dbReference type="Ensembl" id="ENSENLP00000014571.1"/>
    </source>
</evidence>
<reference evidence="10" key="1">
    <citation type="submission" date="2021-04" db="EMBL/GenBank/DDBJ databases">
        <authorList>
            <consortium name="Wellcome Sanger Institute Data Sharing"/>
        </authorList>
    </citation>
    <scope>NUCLEOTIDE SEQUENCE [LARGE SCALE GENOMIC DNA]</scope>
</reference>
<dbReference type="GO" id="GO:0042393">
    <property type="term" value="F:histone binding"/>
    <property type="evidence" value="ECO:0007669"/>
    <property type="project" value="TreeGrafter"/>
</dbReference>
<reference evidence="10" key="3">
    <citation type="submission" date="2025-09" db="UniProtKB">
        <authorList>
            <consortium name="Ensembl"/>
        </authorList>
    </citation>
    <scope>IDENTIFICATION</scope>
</reference>
<evidence type="ECO:0000256" key="5">
    <source>
        <dbReference type="ARBA" id="ARBA00073422"/>
    </source>
</evidence>
<evidence type="ECO:0000259" key="8">
    <source>
        <dbReference type="Pfam" id="PF13872"/>
    </source>
</evidence>
<dbReference type="PANTHER" id="PTHR12706:SF8">
    <property type="entry name" value="PROTEIN STRAWBERRY NOTCH HOMOLOG 1"/>
    <property type="match status" value="1"/>
</dbReference>
<feature type="region of interest" description="Disordered" evidence="6">
    <location>
        <begin position="225"/>
        <end position="245"/>
    </location>
</feature>
<dbReference type="Gene3D" id="3.40.50.300">
    <property type="entry name" value="P-loop containing nucleotide triphosphate hydrolases"/>
    <property type="match status" value="2"/>
</dbReference>
<dbReference type="OMA" id="KLWMEAR"/>
<dbReference type="GO" id="GO:0006355">
    <property type="term" value="P:regulation of DNA-templated transcription"/>
    <property type="evidence" value="ECO:0007669"/>
    <property type="project" value="InterPro"/>
</dbReference>
<dbReference type="Pfam" id="PF25373">
    <property type="entry name" value="SBNO"/>
    <property type="match status" value="1"/>
</dbReference>
<keyword evidence="11" id="KW-1185">Reference proteome</keyword>
<dbReference type="RefSeq" id="XP_029372000.1">
    <property type="nucleotide sequence ID" value="XM_029516140.1"/>
</dbReference>
<evidence type="ECO:0000256" key="2">
    <source>
        <dbReference type="ARBA" id="ARBA00006992"/>
    </source>
</evidence>
<dbReference type="RefSeq" id="XP_029372002.1">
    <property type="nucleotide sequence ID" value="XM_029516142.1"/>
</dbReference>
<feature type="compositionally biased region" description="Low complexity" evidence="6">
    <location>
        <begin position="127"/>
        <end position="141"/>
    </location>
</feature>
<proteinExistence type="inferred from homology"/>
<dbReference type="RefSeq" id="XP_029372001.1">
    <property type="nucleotide sequence ID" value="XM_029516141.1"/>
</dbReference>
<evidence type="ECO:0000256" key="6">
    <source>
        <dbReference type="SAM" id="MobiDB-lite"/>
    </source>
</evidence>
<comment type="similarity">
    <text evidence="2">Belongs to the SBNO family.</text>
</comment>
<reference evidence="10" key="2">
    <citation type="submission" date="2025-08" db="UniProtKB">
        <authorList>
            <consortium name="Ensembl"/>
        </authorList>
    </citation>
    <scope>IDENTIFICATION</scope>
</reference>
<dbReference type="FunFam" id="3.40.50.300:FF:000282">
    <property type="entry name" value="Strawberry notch homolog 1 (Drosophila)"/>
    <property type="match status" value="1"/>
</dbReference>
<evidence type="ECO:0000256" key="4">
    <source>
        <dbReference type="ARBA" id="ARBA00023242"/>
    </source>
</evidence>
<name>A0A665U5H9_ECHNA</name>
<dbReference type="GO" id="GO:0009967">
    <property type="term" value="P:positive regulation of signal transduction"/>
    <property type="evidence" value="ECO:0007669"/>
    <property type="project" value="UniProtKB-ARBA"/>
</dbReference>
<dbReference type="PANTHER" id="PTHR12706">
    <property type="entry name" value="STRAWBERRY NOTCH-RELATED"/>
    <property type="match status" value="1"/>
</dbReference>
<feature type="compositionally biased region" description="Basic residues" evidence="6">
    <location>
        <begin position="795"/>
        <end position="807"/>
    </location>
</feature>
<dbReference type="InterPro" id="IPR039187">
    <property type="entry name" value="SNO_AAA"/>
</dbReference>
<dbReference type="SUPFAM" id="SSF52540">
    <property type="entry name" value="P-loop containing nucleoside triphosphate hydrolases"/>
    <property type="match status" value="2"/>
</dbReference>
<evidence type="ECO:0000313" key="11">
    <source>
        <dbReference type="Proteomes" id="UP000472264"/>
    </source>
</evidence>
<accession>A0A665U5H9</accession>
<dbReference type="Pfam" id="PF13872">
    <property type="entry name" value="AAA_34"/>
    <property type="match status" value="1"/>
</dbReference>
<protein>
    <recommendedName>
        <fullName evidence="5">Protein strawberry notch homolog 1</fullName>
    </recommendedName>
</protein>
<evidence type="ECO:0000256" key="1">
    <source>
        <dbReference type="ARBA" id="ARBA00004123"/>
    </source>
</evidence>
<dbReference type="GO" id="GO:0031490">
    <property type="term" value="F:chromatin DNA binding"/>
    <property type="evidence" value="ECO:0007669"/>
    <property type="project" value="TreeGrafter"/>
</dbReference>
<sequence>MDPGQDLLLAALSESGICPNDIGLFDVDSQDVAQPSTAEQSISISALDVGVGAETTDIVRPEPSAPLPIVAIRHKPQPSTTTFVLNQLNQLPSLGAVVTKQSVTNPIKHTITVTKVVHVANSALRGSSTPSSTNIPPSASTVVPSNRDQQIQLKDLLRTGHVRSTGLKGNSLMELMKLKPPPDIAQPVATATGPSEINNGIKKEVMGKDPARIWISDDIKVQNFSHPLKPPGIKEEDEPEEEEEDELGHAETYAEYMPMKLKIGLRHPDPVVETSSLSSVSPPDVWYRLSIPEEAIDRGCLSALQLEAITYAAQQHETFLPSGDRAAYLIGDGAGVGKGRTIAGIIYENYLLGRKRSLWFSVSNDLKYDAERDLRDIGAKNIQVHSLNKFKYGKISSKHNGSVKKGVIFATYSSLIGESQSGGKYKTRFEQLLHWCGEDFDGVIVYDECHKAKNVCPIGSSKPTKTGLAVLELQNKLPKARVVYASATGASEPRNMAYMNRLGIWGHKTPFREFGNFIQAVERRGVGAMEIVAMDMKLRGMYIARQLSFTGVTFKIDEVPLTQQYINMYNKSVRLWVSAREKFQQAANLMDAEQRMKKSMWGQFWSAHQRFFKYLCIASKVRRVVQLAREEVQNGKCVVIGLQSTGEARTLEALEEGGGELNDFVSTAKGVLQSLIEKHFPAPDRQKLYSLLGIDLSAKKTPSPSETAAQTEQKGKKRKGSEVKKQQKKRPRKHGGLSGTSSEESQSDDSDRESGKDSDDSLKSASSADEDDDFNPFRDESDDDEEDDPWLNRKEPKKGKEKKKRRKSIDPDSIQSALLASGLGSNRPAFTAPVNPPSTPAPVKAESQDSCLTSQDAVEHAQKMKKDLLEKLEQLAEDLPPNTLDELIDELGGPENVAEMTGRKGRVVSNDDGSITYESRSELDVPVEILNLTEKQRFMDGEKNIAIISEAASSGISLQADRRVKNQRRRVHMTLELPWSADRAIQQFGRTHRSNQVTAPEYVFLISELAGEQRFASIVAKRLESLGALTHGDRRATETRDLSRFNFDNKYGRNALEIVMKSIVKLDTPLVSPPSDFKGDFFKEIQSGLIGVGLINVEDRSGTLSLDKDYNNMGKFLNRILGMEVQQQNALFQYFSDTLAAVIQEAKKNGRYDMGILDLGSGDEKVQKVDCRKFLTPGYTTSGHVELFTVSVERGMSWEEATHAWADQNGPDDGFYVQMRNNKKTSILVKEVNTKKRLFLVYRPNTGRQLKLETYSDIKKKFKKVLSEDAKQHWTDQYKSSAKICSHAYWRGNCKKASVGLQCEVGLRCRTYYVLCGSVLSVWNELEEVLTPVSGTNVKVQIVRLRTEDGQRIVGLIIPANCVSPLINKLSTSDQCQQLAVQEQQKRQQLHPQSLSHAPTT</sequence>
<keyword evidence="4" id="KW-0539">Nucleus</keyword>
<evidence type="ECO:0000256" key="3">
    <source>
        <dbReference type="ARBA" id="ARBA00023054"/>
    </source>
</evidence>
<gene>
    <name evidence="10" type="primary">sbno1</name>
</gene>
<dbReference type="OrthoDB" id="421838at2759"/>
<evidence type="ECO:0000259" key="7">
    <source>
        <dbReference type="Pfam" id="PF13871"/>
    </source>
</evidence>
<dbReference type="InterPro" id="IPR026937">
    <property type="entry name" value="SBNO_Helicase_C_dom"/>
</dbReference>
<feature type="compositionally biased region" description="Acidic residues" evidence="6">
    <location>
        <begin position="235"/>
        <end position="245"/>
    </location>
</feature>
<feature type="compositionally biased region" description="Basic and acidic residues" evidence="6">
    <location>
        <begin position="752"/>
        <end position="762"/>
    </location>
</feature>
<dbReference type="InterPro" id="IPR057332">
    <property type="entry name" value="SBNO_a/b_dom"/>
</dbReference>
<dbReference type="GO" id="GO:0005634">
    <property type="term" value="C:nucleus"/>
    <property type="evidence" value="ECO:0007669"/>
    <property type="project" value="UniProtKB-SubCell"/>
</dbReference>
<feature type="compositionally biased region" description="Acidic residues" evidence="6">
    <location>
        <begin position="768"/>
        <end position="789"/>
    </location>
</feature>
<dbReference type="InParanoid" id="A0A665U5H9"/>
<dbReference type="InterPro" id="IPR026741">
    <property type="entry name" value="SNO"/>
</dbReference>
<dbReference type="Proteomes" id="UP000472264">
    <property type="component" value="Chromosome 12"/>
</dbReference>